<dbReference type="PANTHER" id="PTHR43409">
    <property type="entry name" value="ANAEROBIC MAGNESIUM-PROTOPORPHYRIN IX MONOMETHYL ESTER CYCLASE-RELATED"/>
    <property type="match status" value="1"/>
</dbReference>
<organism evidence="11 12">
    <name type="scientific">Burkholderia stagnalis</name>
    <dbReference type="NCBI Taxonomy" id="1503054"/>
    <lineage>
        <taxon>Bacteria</taxon>
        <taxon>Pseudomonadati</taxon>
        <taxon>Pseudomonadota</taxon>
        <taxon>Betaproteobacteria</taxon>
        <taxon>Burkholderiales</taxon>
        <taxon>Burkholderiaceae</taxon>
        <taxon>Burkholderia</taxon>
        <taxon>Burkholderia cepacia complex</taxon>
    </lineage>
</organism>
<feature type="domain" description="B12-binding" evidence="9">
    <location>
        <begin position="22"/>
        <end position="156"/>
    </location>
</feature>
<evidence type="ECO:0000256" key="2">
    <source>
        <dbReference type="ARBA" id="ARBA00022490"/>
    </source>
</evidence>
<evidence type="ECO:0000259" key="10">
    <source>
        <dbReference type="PROSITE" id="PS51918"/>
    </source>
</evidence>
<dbReference type="InterPro" id="IPR058240">
    <property type="entry name" value="rSAM_sf"/>
</dbReference>
<sequence>MSRMRHMDLSNDFDVLLVNPRNPPSGSAESAEFTCENLALAYLSSALATAGARTLIVDCDLDKVGASEIAALCEREHPVLVGITALSRNAGDAIEIAREVKRRCPGTRTVLGGLHFTYCGEKVLAKVPEIDFVIRGEGEFSMIALYRYLKDGVGTRLQIGGLLYRSQDGSVVRIPATGAIENLDALPFPDRQVLARAVRKGIQPAIPVLSSRGCYARCLFCNASHVYNEGGGRPWRHRSASNVVDEIEGLVDRYAADADPVILFYDDTFIGPGNKARRHAYELADEIIRRDVRIMFETFLRADTFHDDYELVRRLREAGMVRVFMGIEASDDQELKLFRKAVTVHQIDQALDNLKTNNVTTPSSGFIMFLPYSSFTSLRRNALYLRKIHHASVWNLSTRLDVYGGNEFVPYLREQGLLTGADEYDGVYEYKFRDARVARFAAYMDISQNDVVQRLDTVGRFVEFNFANMSYELSRIGIACDWDESALIDRAQKDIQTLAFDFFMNAMERFERNDPDIERGPEKDRFFDTLSERIDALESSYARFLARANAALEGRAAPAGQAPAESAHAA</sequence>
<keyword evidence="6" id="KW-0479">Metal-binding</keyword>
<gene>
    <name evidence="11" type="ORF">F7R25_30780</name>
</gene>
<keyword evidence="8" id="KW-0411">Iron-sulfur</keyword>
<dbReference type="SFLD" id="SFLDG01123">
    <property type="entry name" value="methyltransferase_(Class_B)"/>
    <property type="match status" value="1"/>
</dbReference>
<feature type="domain" description="Radical SAM core" evidence="10">
    <location>
        <begin position="200"/>
        <end position="434"/>
    </location>
</feature>
<dbReference type="AlphaFoldDB" id="A0A6L3MNZ0"/>
<dbReference type="Pfam" id="PF02310">
    <property type="entry name" value="B12-binding"/>
    <property type="match status" value="1"/>
</dbReference>
<reference evidence="11 12" key="1">
    <citation type="submission" date="2019-09" db="EMBL/GenBank/DDBJ databases">
        <title>Draft genome sequences of 48 bacterial type strains from the CCUG.</title>
        <authorList>
            <person name="Tunovic T."/>
            <person name="Pineiro-Iglesias B."/>
            <person name="Unosson C."/>
            <person name="Inganas E."/>
            <person name="Ohlen M."/>
            <person name="Cardew S."/>
            <person name="Jensie-Markopoulos S."/>
            <person name="Salva-Serra F."/>
            <person name="Jaen-Luchoro D."/>
            <person name="Karlsson R."/>
            <person name="Svensson-Stadler L."/>
            <person name="Chun J."/>
            <person name="Moore E."/>
        </authorList>
    </citation>
    <scope>NUCLEOTIDE SEQUENCE [LARGE SCALE GENOMIC DNA]</scope>
    <source>
        <strain evidence="11 12">CCUG 65686</strain>
    </source>
</reference>
<evidence type="ECO:0000256" key="7">
    <source>
        <dbReference type="ARBA" id="ARBA00023004"/>
    </source>
</evidence>
<comment type="cofactor">
    <cofactor evidence="1">
        <name>[4Fe-4S] cluster</name>
        <dbReference type="ChEBI" id="CHEBI:49883"/>
    </cofactor>
</comment>
<dbReference type="InterPro" id="IPR007197">
    <property type="entry name" value="rSAM"/>
</dbReference>
<comment type="caution">
    <text evidence="11">The sequence shown here is derived from an EMBL/GenBank/DDBJ whole genome shotgun (WGS) entry which is preliminary data.</text>
</comment>
<dbReference type="SMART" id="SM00729">
    <property type="entry name" value="Elp3"/>
    <property type="match status" value="1"/>
</dbReference>
<protein>
    <submittedName>
        <fullName evidence="11">Radical SAM protein</fullName>
    </submittedName>
</protein>
<dbReference type="GO" id="GO:0031419">
    <property type="term" value="F:cobalamin binding"/>
    <property type="evidence" value="ECO:0007669"/>
    <property type="project" value="InterPro"/>
</dbReference>
<name>A0A6L3MNZ0_9BURK</name>
<evidence type="ECO:0000313" key="11">
    <source>
        <dbReference type="EMBL" id="KAB0633175.1"/>
    </source>
</evidence>
<dbReference type="CDD" id="cd01335">
    <property type="entry name" value="Radical_SAM"/>
    <property type="match status" value="1"/>
</dbReference>
<evidence type="ECO:0000256" key="3">
    <source>
        <dbReference type="ARBA" id="ARBA00022603"/>
    </source>
</evidence>
<dbReference type="SFLD" id="SFLDG01082">
    <property type="entry name" value="B12-binding_domain_containing"/>
    <property type="match status" value="1"/>
</dbReference>
<dbReference type="GO" id="GO:0046872">
    <property type="term" value="F:metal ion binding"/>
    <property type="evidence" value="ECO:0007669"/>
    <property type="project" value="UniProtKB-KW"/>
</dbReference>
<evidence type="ECO:0000256" key="4">
    <source>
        <dbReference type="ARBA" id="ARBA00022679"/>
    </source>
</evidence>
<evidence type="ECO:0000256" key="1">
    <source>
        <dbReference type="ARBA" id="ARBA00001966"/>
    </source>
</evidence>
<keyword evidence="7" id="KW-0408">Iron</keyword>
<dbReference type="Gene3D" id="3.80.30.20">
    <property type="entry name" value="tm_1862 like domain"/>
    <property type="match status" value="1"/>
</dbReference>
<evidence type="ECO:0000256" key="6">
    <source>
        <dbReference type="ARBA" id="ARBA00022723"/>
    </source>
</evidence>
<dbReference type="Proteomes" id="UP000473470">
    <property type="component" value="Unassembled WGS sequence"/>
</dbReference>
<dbReference type="SUPFAM" id="SSF102114">
    <property type="entry name" value="Radical SAM enzymes"/>
    <property type="match status" value="1"/>
</dbReference>
<dbReference type="PANTHER" id="PTHR43409:SF7">
    <property type="entry name" value="BLL1977 PROTEIN"/>
    <property type="match status" value="1"/>
</dbReference>
<keyword evidence="3" id="KW-0489">Methyltransferase</keyword>
<keyword evidence="5" id="KW-0949">S-adenosyl-L-methionine</keyword>
<evidence type="ECO:0000259" key="9">
    <source>
        <dbReference type="PROSITE" id="PS51332"/>
    </source>
</evidence>
<dbReference type="InterPro" id="IPR036724">
    <property type="entry name" value="Cobalamin-bd_sf"/>
</dbReference>
<evidence type="ECO:0000256" key="5">
    <source>
        <dbReference type="ARBA" id="ARBA00022691"/>
    </source>
</evidence>
<dbReference type="Pfam" id="PF04055">
    <property type="entry name" value="Radical_SAM"/>
    <property type="match status" value="1"/>
</dbReference>
<dbReference type="GO" id="GO:0051539">
    <property type="term" value="F:4 iron, 4 sulfur cluster binding"/>
    <property type="evidence" value="ECO:0007669"/>
    <property type="project" value="UniProtKB-KW"/>
</dbReference>
<dbReference type="SFLD" id="SFLDS00029">
    <property type="entry name" value="Radical_SAM"/>
    <property type="match status" value="1"/>
</dbReference>
<evidence type="ECO:0000256" key="8">
    <source>
        <dbReference type="ARBA" id="ARBA00023014"/>
    </source>
</evidence>
<dbReference type="InterPro" id="IPR023404">
    <property type="entry name" value="rSAM_horseshoe"/>
</dbReference>
<keyword evidence="2" id="KW-0963">Cytoplasm</keyword>
<dbReference type="CDD" id="cd02068">
    <property type="entry name" value="radical_SAM_B12_BD"/>
    <property type="match status" value="1"/>
</dbReference>
<dbReference type="SUPFAM" id="SSF52242">
    <property type="entry name" value="Cobalamin (vitamin B12)-binding domain"/>
    <property type="match status" value="1"/>
</dbReference>
<dbReference type="EMBL" id="VZOK01000072">
    <property type="protein sequence ID" value="KAB0633175.1"/>
    <property type="molecule type" value="Genomic_DNA"/>
</dbReference>
<dbReference type="GO" id="GO:0005829">
    <property type="term" value="C:cytosol"/>
    <property type="evidence" value="ECO:0007669"/>
    <property type="project" value="TreeGrafter"/>
</dbReference>
<dbReference type="PROSITE" id="PS51332">
    <property type="entry name" value="B12_BINDING"/>
    <property type="match status" value="1"/>
</dbReference>
<dbReference type="InterPro" id="IPR006158">
    <property type="entry name" value="Cobalamin-bd"/>
</dbReference>
<dbReference type="InterPro" id="IPR051198">
    <property type="entry name" value="BchE-like"/>
</dbReference>
<keyword evidence="4" id="KW-0808">Transferase</keyword>
<dbReference type="GO" id="GO:0003824">
    <property type="term" value="F:catalytic activity"/>
    <property type="evidence" value="ECO:0007669"/>
    <property type="project" value="InterPro"/>
</dbReference>
<evidence type="ECO:0000313" key="12">
    <source>
        <dbReference type="Proteomes" id="UP000473470"/>
    </source>
</evidence>
<dbReference type="PROSITE" id="PS51918">
    <property type="entry name" value="RADICAL_SAM"/>
    <property type="match status" value="1"/>
</dbReference>
<proteinExistence type="predicted"/>
<accession>A0A6L3MNZ0</accession>
<dbReference type="Gene3D" id="3.40.50.280">
    <property type="entry name" value="Cobalamin-binding domain"/>
    <property type="match status" value="1"/>
</dbReference>
<dbReference type="InterPro" id="IPR034466">
    <property type="entry name" value="Methyltransferase_Class_B"/>
</dbReference>
<dbReference type="InterPro" id="IPR006638">
    <property type="entry name" value="Elp3/MiaA/NifB-like_rSAM"/>
</dbReference>